<dbReference type="EMBL" id="BMLF01000001">
    <property type="protein sequence ID" value="GGL91485.1"/>
    <property type="molecule type" value="Genomic_DNA"/>
</dbReference>
<organism evidence="1 2">
    <name type="scientific">Pseudooceanicola nanhaiensis</name>
    <dbReference type="NCBI Taxonomy" id="375761"/>
    <lineage>
        <taxon>Bacteria</taxon>
        <taxon>Pseudomonadati</taxon>
        <taxon>Pseudomonadota</taxon>
        <taxon>Alphaproteobacteria</taxon>
        <taxon>Rhodobacterales</taxon>
        <taxon>Paracoccaceae</taxon>
        <taxon>Pseudooceanicola</taxon>
    </lineage>
</organism>
<dbReference type="RefSeq" id="WP_156954638.1">
    <property type="nucleotide sequence ID" value="NZ_BMLF01000001.1"/>
</dbReference>
<accession>A0A917WBH1</accession>
<evidence type="ECO:0000313" key="2">
    <source>
        <dbReference type="Proteomes" id="UP000649829"/>
    </source>
</evidence>
<gene>
    <name evidence="1" type="ORF">GCM10011534_12070</name>
</gene>
<dbReference type="Proteomes" id="UP000649829">
    <property type="component" value="Unassembled WGS sequence"/>
</dbReference>
<reference evidence="1" key="2">
    <citation type="submission" date="2020-09" db="EMBL/GenBank/DDBJ databases">
        <authorList>
            <person name="Sun Q."/>
            <person name="Zhou Y."/>
        </authorList>
    </citation>
    <scope>NUCLEOTIDE SEQUENCE</scope>
    <source>
        <strain evidence="1">CGMCC 1.6293</strain>
    </source>
</reference>
<comment type="caution">
    <text evidence="1">The sequence shown here is derived from an EMBL/GenBank/DDBJ whole genome shotgun (WGS) entry which is preliminary data.</text>
</comment>
<reference evidence="1" key="1">
    <citation type="journal article" date="2014" name="Int. J. Syst. Evol. Microbiol.">
        <title>Complete genome sequence of Corynebacterium casei LMG S-19264T (=DSM 44701T), isolated from a smear-ripened cheese.</title>
        <authorList>
            <consortium name="US DOE Joint Genome Institute (JGI-PGF)"/>
            <person name="Walter F."/>
            <person name="Albersmeier A."/>
            <person name="Kalinowski J."/>
            <person name="Ruckert C."/>
        </authorList>
    </citation>
    <scope>NUCLEOTIDE SEQUENCE</scope>
    <source>
        <strain evidence="1">CGMCC 1.6293</strain>
    </source>
</reference>
<name>A0A917WBH1_9RHOB</name>
<evidence type="ECO:0000313" key="1">
    <source>
        <dbReference type="EMBL" id="GGL91485.1"/>
    </source>
</evidence>
<dbReference type="AlphaFoldDB" id="A0A917WBH1"/>
<sequence>MSVTGRTLSSVSQSPATGMHSAALVPGLGAAAHFTVFFAFKDPGGNTNNTIWADDNGGCQIFINASTGRVSARYSNTSSGGFYTTYTVGQWVFLAVRMGLDISGGVNDVVLEAYDAVLGYETAEGNSSGGGGPRIETDGRHYALGDDAGTAFTDDGTEVKVFGLALVDGLWTLDQLGCDTTTGQAKAFDPAAEAALVYALRGLTSVGNDDSGNGNHFTVENGGVVFDEADLPPGVSLPSSGVSLTAVGVSAPAEIGATALAQTHALTAAGLVVVAGVGAAELSVRHALTPAGFDASVELGAPTISQGQATVPQGVEVEAEVGSPAIAQRHALSAAGLEGVADLGAVGVAQVHSLAPTGLPIISEIGSATLTQDHIVAATGVEASARVGTPVVTSFSGLLGVGVEIAAFVGAPVIAQRHDLTPAVLGVSAEVGAAVLTQVHSLSAFSIVTASEVGSPVVRDASLPSLVVIEISGAPAAGLSITGRPAPPVVSVGGPNDIAFIIGGL</sequence>
<proteinExistence type="predicted"/>
<protein>
    <submittedName>
        <fullName evidence="1">Uncharacterized protein</fullName>
    </submittedName>
</protein>
<keyword evidence="2" id="KW-1185">Reference proteome</keyword>